<comment type="caution">
    <text evidence="1">The sequence shown here is derived from an EMBL/GenBank/DDBJ whole genome shotgun (WGS) entry which is preliminary data.</text>
</comment>
<accession>A0A366HXJ6</accession>
<evidence type="ECO:0000313" key="2">
    <source>
        <dbReference type="Proteomes" id="UP000253490"/>
    </source>
</evidence>
<dbReference type="Proteomes" id="UP000253490">
    <property type="component" value="Unassembled WGS sequence"/>
</dbReference>
<keyword evidence="2" id="KW-1185">Reference proteome</keyword>
<sequence>MRWSGGEVVRWSAKALLAFGRGRERQDPSAKAFRMTFALRAINNLELRIKKLSDGT</sequence>
<name>A0A366HXJ6_9FIRM</name>
<proteinExistence type="predicted"/>
<protein>
    <submittedName>
        <fullName evidence="1">Uncharacterized protein</fullName>
    </submittedName>
</protein>
<dbReference type="EMBL" id="QNRX01000025">
    <property type="protein sequence ID" value="RBP58070.1"/>
    <property type="molecule type" value="Genomic_DNA"/>
</dbReference>
<gene>
    <name evidence="1" type="ORF">DES36_1255</name>
</gene>
<evidence type="ECO:0000313" key="1">
    <source>
        <dbReference type="EMBL" id="RBP58070.1"/>
    </source>
</evidence>
<dbReference type="AlphaFoldDB" id="A0A366HXJ6"/>
<organism evidence="1 2">
    <name type="scientific">Alkalibaculum bacchi</name>
    <dbReference type="NCBI Taxonomy" id="645887"/>
    <lineage>
        <taxon>Bacteria</taxon>
        <taxon>Bacillati</taxon>
        <taxon>Bacillota</taxon>
        <taxon>Clostridia</taxon>
        <taxon>Eubacteriales</taxon>
        <taxon>Eubacteriaceae</taxon>
        <taxon>Alkalibaculum</taxon>
    </lineage>
</organism>
<reference evidence="1 2" key="1">
    <citation type="submission" date="2018-06" db="EMBL/GenBank/DDBJ databases">
        <title>Genomic Encyclopedia of Type Strains, Phase IV (KMG-IV): sequencing the most valuable type-strain genomes for metagenomic binning, comparative biology and taxonomic classification.</title>
        <authorList>
            <person name="Goeker M."/>
        </authorList>
    </citation>
    <scope>NUCLEOTIDE SEQUENCE [LARGE SCALE GENOMIC DNA]</scope>
    <source>
        <strain evidence="1 2">DSM 22112</strain>
    </source>
</reference>